<evidence type="ECO:0000256" key="2">
    <source>
        <dbReference type="ARBA" id="ARBA00022448"/>
    </source>
</evidence>
<reference evidence="8 9" key="1">
    <citation type="journal article" date="2019" name="Int. J. Syst. Evol. Microbiol.">
        <title>The Global Catalogue of Microorganisms (GCM) 10K type strain sequencing project: providing services to taxonomists for standard genome sequencing and annotation.</title>
        <authorList>
            <consortium name="The Broad Institute Genomics Platform"/>
            <consortium name="The Broad Institute Genome Sequencing Center for Infectious Disease"/>
            <person name="Wu L."/>
            <person name="Ma J."/>
        </authorList>
    </citation>
    <scope>NUCLEOTIDE SEQUENCE [LARGE SCALE GENOMIC DNA]</scope>
    <source>
        <strain evidence="8 9">JCM 15481</strain>
    </source>
</reference>
<name>A0ABN2XS43_9ACTN</name>
<dbReference type="Proteomes" id="UP001500443">
    <property type="component" value="Unassembled WGS sequence"/>
</dbReference>
<evidence type="ECO:0000313" key="8">
    <source>
        <dbReference type="EMBL" id="GAA2114856.1"/>
    </source>
</evidence>
<feature type="domain" description="Thioredoxin" evidence="7">
    <location>
        <begin position="1"/>
        <end position="113"/>
    </location>
</feature>
<dbReference type="PRINTS" id="PR00421">
    <property type="entry name" value="THIOREDOXIN"/>
</dbReference>
<evidence type="ECO:0000256" key="6">
    <source>
        <dbReference type="PIRNR" id="PIRNR000077"/>
    </source>
</evidence>
<evidence type="ECO:0000256" key="5">
    <source>
        <dbReference type="ARBA" id="ARBA00023284"/>
    </source>
</evidence>
<evidence type="ECO:0000256" key="4">
    <source>
        <dbReference type="ARBA" id="ARBA00023157"/>
    </source>
</evidence>
<dbReference type="Gene3D" id="3.40.30.10">
    <property type="entry name" value="Glutaredoxin"/>
    <property type="match status" value="1"/>
</dbReference>
<comment type="similarity">
    <text evidence="1 6">Belongs to the thioredoxin family.</text>
</comment>
<organism evidence="8 9">
    <name type="scientific">Streptomyces synnematoformans</name>
    <dbReference type="NCBI Taxonomy" id="415721"/>
    <lineage>
        <taxon>Bacteria</taxon>
        <taxon>Bacillati</taxon>
        <taxon>Actinomycetota</taxon>
        <taxon>Actinomycetes</taxon>
        <taxon>Kitasatosporales</taxon>
        <taxon>Streptomycetaceae</taxon>
        <taxon>Streptomyces</taxon>
    </lineage>
</organism>
<dbReference type="PANTHER" id="PTHR45663:SF11">
    <property type="entry name" value="GEO12009P1"/>
    <property type="match status" value="1"/>
</dbReference>
<keyword evidence="5" id="KW-0676">Redox-active center</keyword>
<dbReference type="PIRSF" id="PIRSF000077">
    <property type="entry name" value="Thioredoxin"/>
    <property type="match status" value="1"/>
</dbReference>
<keyword evidence="4" id="KW-1015">Disulfide bond</keyword>
<keyword evidence="3" id="KW-0249">Electron transport</keyword>
<proteinExistence type="inferred from homology"/>
<dbReference type="InterPro" id="IPR013766">
    <property type="entry name" value="Thioredoxin_domain"/>
</dbReference>
<evidence type="ECO:0000259" key="7">
    <source>
        <dbReference type="PROSITE" id="PS51352"/>
    </source>
</evidence>
<gene>
    <name evidence="8" type="ORF">GCM10009802_14510</name>
</gene>
<dbReference type="InterPro" id="IPR005746">
    <property type="entry name" value="Thioredoxin"/>
</dbReference>
<dbReference type="InterPro" id="IPR017937">
    <property type="entry name" value="Thioredoxin_CS"/>
</dbReference>
<evidence type="ECO:0000256" key="1">
    <source>
        <dbReference type="ARBA" id="ARBA00008987"/>
    </source>
</evidence>
<evidence type="ECO:0000313" key="9">
    <source>
        <dbReference type="Proteomes" id="UP001500443"/>
    </source>
</evidence>
<keyword evidence="9" id="KW-1185">Reference proteome</keyword>
<evidence type="ECO:0000256" key="3">
    <source>
        <dbReference type="ARBA" id="ARBA00022982"/>
    </source>
</evidence>
<dbReference type="PANTHER" id="PTHR45663">
    <property type="entry name" value="GEO12009P1"/>
    <property type="match status" value="1"/>
</dbReference>
<dbReference type="InterPro" id="IPR036249">
    <property type="entry name" value="Thioredoxin-like_sf"/>
</dbReference>
<accession>A0ABN2XS43</accession>
<dbReference type="PROSITE" id="PS51352">
    <property type="entry name" value="THIOREDOXIN_2"/>
    <property type="match status" value="1"/>
</dbReference>
<dbReference type="EMBL" id="BAAAPF010000025">
    <property type="protein sequence ID" value="GAA2114856.1"/>
    <property type="molecule type" value="Genomic_DNA"/>
</dbReference>
<sequence length="113" mass="12055">MTTTQTTGDVPYVTDETFTAEVLRADVPVLVQFTAAWCPSCKQLTPVLGALAAELGDRVKAVRLDVDHNPETTVAHGVLAVPTLLVFQGGEPVRSVVGARSRTRLLQDLDGVI</sequence>
<dbReference type="Pfam" id="PF00085">
    <property type="entry name" value="Thioredoxin"/>
    <property type="match status" value="1"/>
</dbReference>
<dbReference type="CDD" id="cd02947">
    <property type="entry name" value="TRX_family"/>
    <property type="match status" value="1"/>
</dbReference>
<dbReference type="SUPFAM" id="SSF52833">
    <property type="entry name" value="Thioredoxin-like"/>
    <property type="match status" value="1"/>
</dbReference>
<comment type="caution">
    <text evidence="8">The sequence shown here is derived from an EMBL/GenBank/DDBJ whole genome shotgun (WGS) entry which is preliminary data.</text>
</comment>
<keyword evidence="2" id="KW-0813">Transport</keyword>
<protein>
    <recommendedName>
        <fullName evidence="6">Thioredoxin</fullName>
    </recommendedName>
</protein>
<dbReference type="PROSITE" id="PS00194">
    <property type="entry name" value="THIOREDOXIN_1"/>
    <property type="match status" value="1"/>
</dbReference>
<dbReference type="RefSeq" id="WP_344288970.1">
    <property type="nucleotide sequence ID" value="NZ_BAAAPF010000025.1"/>
</dbReference>